<sequence length="343" mass="35989">MTMIEDGMIAPLLLFLGDAPDIGWAKTASGLAQWRPEDCAGQYRLAGCQVDLGLPDMDFAAARAAGVRTLVIGIANDGGFIADSWVPHLIAALGAGLDIAAGLHERLADHTEIAAAASEAGRSLHDLRQPKRVFRPGTGKKRSGLRLLTVGTDCAVGKKYTALSLEREMRARGMAATFCPTGQTGIMITGRGIAIDSVVADFISGAAEWLSPPADRNHWHLIEGQGALLHPAYAGVTLGLVHGSQPDAMVICHEAGRTELQGYEGDFACPSLRAALDVHLAAARLTNPAVRGVGVSLNTSLLDEGAARDALKRAEDEMGLPACDPLRWGAGAIVDHLARTFPA</sequence>
<dbReference type="SUPFAM" id="SSF52540">
    <property type="entry name" value="P-loop containing nucleoside triphosphate hydrolases"/>
    <property type="match status" value="1"/>
</dbReference>
<dbReference type="Proteomes" id="UP000238954">
    <property type="component" value="Chromosome"/>
</dbReference>
<comment type="caution">
    <text evidence="3">The sequence shown here is derived from an EMBL/GenBank/DDBJ whole genome shotgun (WGS) entry which is preliminary data.</text>
</comment>
<dbReference type="EMBL" id="PHFW01000003">
    <property type="protein sequence ID" value="PQM26035.1"/>
    <property type="molecule type" value="Genomic_DNA"/>
</dbReference>
<dbReference type="InterPro" id="IPR011669">
    <property type="entry name" value="DgcN-like"/>
</dbReference>
<dbReference type="PANTHER" id="PTHR40690">
    <property type="entry name" value="GLL3100 PROTEIN"/>
    <property type="match status" value="1"/>
</dbReference>
<protein>
    <submittedName>
        <fullName evidence="3">DUF1611 domain-containing protein</fullName>
    </submittedName>
</protein>
<dbReference type="Pfam" id="PF07755">
    <property type="entry name" value="DUF1611"/>
    <property type="match status" value="1"/>
</dbReference>
<feature type="domain" description="D-glutamate N-acetyltransferase-like C-terminal" evidence="1">
    <location>
        <begin position="137"/>
        <end position="334"/>
    </location>
</feature>
<name>A0A2S8B0V2_9SPHN</name>
<dbReference type="Gene3D" id="3.40.50.300">
    <property type="entry name" value="P-loop containing nucleotide triphosphate hydrolases"/>
    <property type="match status" value="1"/>
</dbReference>
<dbReference type="InterPro" id="IPR027417">
    <property type="entry name" value="P-loop_NTPase"/>
</dbReference>
<evidence type="ECO:0000259" key="1">
    <source>
        <dbReference type="Pfam" id="PF07755"/>
    </source>
</evidence>
<dbReference type="Gene3D" id="3.40.50.720">
    <property type="entry name" value="NAD(P)-binding Rossmann-like Domain"/>
    <property type="match status" value="1"/>
</dbReference>
<evidence type="ECO:0000313" key="4">
    <source>
        <dbReference type="Proteomes" id="UP000238954"/>
    </source>
</evidence>
<organism evidence="3 4">
    <name type="scientific">Sphingopyxis lindanitolerans</name>
    <dbReference type="NCBI Taxonomy" id="2054227"/>
    <lineage>
        <taxon>Bacteria</taxon>
        <taxon>Pseudomonadati</taxon>
        <taxon>Pseudomonadota</taxon>
        <taxon>Alphaproteobacteria</taxon>
        <taxon>Sphingomonadales</taxon>
        <taxon>Sphingomonadaceae</taxon>
        <taxon>Sphingopyxis</taxon>
    </lineage>
</organism>
<dbReference type="InterPro" id="IPR035086">
    <property type="entry name" value="DgcN-like_C"/>
</dbReference>
<keyword evidence="4" id="KW-1185">Reference proteome</keyword>
<dbReference type="PIRSF" id="PIRSF026760">
    <property type="entry name" value="UCP026760"/>
    <property type="match status" value="1"/>
</dbReference>
<feature type="domain" description="D-glutamate N-acetyltransferase-like N-terminal" evidence="2">
    <location>
        <begin position="45"/>
        <end position="130"/>
    </location>
</feature>
<dbReference type="OrthoDB" id="9778498at2"/>
<dbReference type="RefSeq" id="WP_105999416.1">
    <property type="nucleotide sequence ID" value="NZ_CM009578.1"/>
</dbReference>
<accession>A0A2S8B0V2</accession>
<proteinExistence type="predicted"/>
<dbReference type="InterPro" id="IPR035402">
    <property type="entry name" value="DgcN-like_N"/>
</dbReference>
<evidence type="ECO:0000313" key="3">
    <source>
        <dbReference type="EMBL" id="PQM26035.1"/>
    </source>
</evidence>
<reference evidence="4" key="1">
    <citation type="submission" date="2017-11" db="EMBL/GenBank/DDBJ databases">
        <title>The complete genome sequence of Sphingopyxis pomeranensis sp. nov. strain WS5A3p.</title>
        <authorList>
            <person name="Kaminski M.A."/>
        </authorList>
    </citation>
    <scope>NUCLEOTIDE SEQUENCE [LARGE SCALE GENOMIC DNA]</scope>
    <source>
        <strain evidence="4">WS5A3p</strain>
    </source>
</reference>
<dbReference type="Pfam" id="PF17396">
    <property type="entry name" value="DUF1611_N"/>
    <property type="match status" value="1"/>
</dbReference>
<dbReference type="PANTHER" id="PTHR40690:SF1">
    <property type="entry name" value="DUF1611 DOMAIN-CONTAINING PROTEIN"/>
    <property type="match status" value="1"/>
</dbReference>
<evidence type="ECO:0000259" key="2">
    <source>
        <dbReference type="Pfam" id="PF17396"/>
    </source>
</evidence>
<dbReference type="AlphaFoldDB" id="A0A2S8B0V2"/>
<gene>
    <name evidence="3" type="ORF">CVO77_13115</name>
</gene>